<dbReference type="Proteomes" id="UP000011715">
    <property type="component" value="Unassembled WGS sequence"/>
</dbReference>
<sequence length="193" mass="21431">MAKKRSDRGKKPGPPIPESPAQYMSRVSKRKPETKMEKKMRRRYLKERQAELDAADKRWADAGEWAKDVLEADAQKKAKKLATDKPSGQTQPSGAAAGEQAEVASSASLLSMAEAEDTEAESGGGPADSKAPKKLRPSQHIQLQNRKIGRLRVLVAGQQNKIDRICKDAEDFADGVKRQLEEMQQTIRQLLRL</sequence>
<accession>A0A0C4E1J5</accession>
<dbReference type="VEuPathDB" id="FungiDB:MAPG_06259"/>
<evidence type="ECO:0000313" key="4">
    <source>
        <dbReference type="EnsemblFungi" id="MAPG_06259T0"/>
    </source>
</evidence>
<reference evidence="4" key="4">
    <citation type="journal article" date="2015" name="G3 (Bethesda)">
        <title>Genome sequences of three phytopathogenic species of the Magnaporthaceae family of fungi.</title>
        <authorList>
            <person name="Okagaki L.H."/>
            <person name="Nunes C.C."/>
            <person name="Sailsbery J."/>
            <person name="Clay B."/>
            <person name="Brown D."/>
            <person name="John T."/>
            <person name="Oh Y."/>
            <person name="Young N."/>
            <person name="Fitzgerald M."/>
            <person name="Haas B.J."/>
            <person name="Zeng Q."/>
            <person name="Young S."/>
            <person name="Adiconis X."/>
            <person name="Fan L."/>
            <person name="Levin J.Z."/>
            <person name="Mitchell T.K."/>
            <person name="Okubara P.A."/>
            <person name="Farman M.L."/>
            <person name="Kohn L.M."/>
            <person name="Birren B."/>
            <person name="Ma L.-J."/>
            <person name="Dean R.A."/>
        </authorList>
    </citation>
    <scope>NUCLEOTIDE SEQUENCE</scope>
    <source>
        <strain evidence="4">ATCC 64411 / 73-15</strain>
    </source>
</reference>
<dbReference type="EnsemblFungi" id="MAPG_06259T0">
    <property type="protein sequence ID" value="MAPG_06259T0"/>
    <property type="gene ID" value="MAPG_06259"/>
</dbReference>
<organism evidence="4 5">
    <name type="scientific">Magnaporthiopsis poae (strain ATCC 64411 / 73-15)</name>
    <name type="common">Kentucky bluegrass fungus</name>
    <name type="synonym">Magnaporthe poae</name>
    <dbReference type="NCBI Taxonomy" id="644358"/>
    <lineage>
        <taxon>Eukaryota</taxon>
        <taxon>Fungi</taxon>
        <taxon>Dikarya</taxon>
        <taxon>Ascomycota</taxon>
        <taxon>Pezizomycotina</taxon>
        <taxon>Sordariomycetes</taxon>
        <taxon>Sordariomycetidae</taxon>
        <taxon>Magnaporthales</taxon>
        <taxon>Magnaporthaceae</taxon>
        <taxon>Magnaporthiopsis</taxon>
    </lineage>
</organism>
<keyword evidence="1" id="KW-0175">Coiled coil</keyword>
<name>A0A0C4E1J5_MAGP6</name>
<gene>
    <name evidence="3" type="ORF">MAPG_06259</name>
</gene>
<feature type="region of interest" description="Disordered" evidence="2">
    <location>
        <begin position="74"/>
        <end position="142"/>
    </location>
</feature>
<evidence type="ECO:0000313" key="3">
    <source>
        <dbReference type="EMBL" id="KLU87258.1"/>
    </source>
</evidence>
<reference evidence="4" key="5">
    <citation type="submission" date="2015-06" db="UniProtKB">
        <authorList>
            <consortium name="EnsemblFungi"/>
        </authorList>
    </citation>
    <scope>IDENTIFICATION</scope>
    <source>
        <strain evidence="4">ATCC 64411</strain>
    </source>
</reference>
<feature type="region of interest" description="Disordered" evidence="2">
    <location>
        <begin position="1"/>
        <end position="44"/>
    </location>
</feature>
<reference evidence="3" key="1">
    <citation type="submission" date="2010-05" db="EMBL/GenBank/DDBJ databases">
        <title>The Genome Sequence of Magnaporthe poae strain ATCC 64411.</title>
        <authorList>
            <consortium name="The Broad Institute Genome Sequencing Platform"/>
            <consortium name="Broad Institute Genome Sequencing Center for Infectious Disease"/>
            <person name="Ma L.-J."/>
            <person name="Dead R."/>
            <person name="Young S."/>
            <person name="Zeng Q."/>
            <person name="Koehrsen M."/>
            <person name="Alvarado L."/>
            <person name="Berlin A."/>
            <person name="Chapman S.B."/>
            <person name="Chen Z."/>
            <person name="Freedman E."/>
            <person name="Gellesch M."/>
            <person name="Goldberg J."/>
            <person name="Griggs A."/>
            <person name="Gujja S."/>
            <person name="Heilman E.R."/>
            <person name="Heiman D."/>
            <person name="Hepburn T."/>
            <person name="Howarth C."/>
            <person name="Jen D."/>
            <person name="Larson L."/>
            <person name="Mehta T."/>
            <person name="Neiman D."/>
            <person name="Pearson M."/>
            <person name="Roberts A."/>
            <person name="Saif S."/>
            <person name="Shea T."/>
            <person name="Shenoy N."/>
            <person name="Sisk P."/>
            <person name="Stolte C."/>
            <person name="Sykes S."/>
            <person name="Walk T."/>
            <person name="White J."/>
            <person name="Yandava C."/>
            <person name="Haas B."/>
            <person name="Nusbaum C."/>
            <person name="Birren B."/>
        </authorList>
    </citation>
    <scope>NUCLEOTIDE SEQUENCE</scope>
    <source>
        <strain evidence="3">ATCC 64411</strain>
    </source>
</reference>
<evidence type="ECO:0000256" key="2">
    <source>
        <dbReference type="SAM" id="MobiDB-lite"/>
    </source>
</evidence>
<feature type="coiled-coil region" evidence="1">
    <location>
        <begin position="166"/>
        <end position="193"/>
    </location>
</feature>
<dbReference type="AlphaFoldDB" id="A0A0C4E1J5"/>
<reference evidence="3" key="3">
    <citation type="submission" date="2011-03" db="EMBL/GenBank/DDBJ databases">
        <title>Annotation of Magnaporthe poae ATCC 64411.</title>
        <authorList>
            <person name="Ma L.-J."/>
            <person name="Dead R."/>
            <person name="Young S.K."/>
            <person name="Zeng Q."/>
            <person name="Gargeya S."/>
            <person name="Fitzgerald M."/>
            <person name="Haas B."/>
            <person name="Abouelleil A."/>
            <person name="Alvarado L."/>
            <person name="Arachchi H.M."/>
            <person name="Berlin A."/>
            <person name="Brown A."/>
            <person name="Chapman S.B."/>
            <person name="Chen Z."/>
            <person name="Dunbar C."/>
            <person name="Freedman E."/>
            <person name="Gearin G."/>
            <person name="Gellesch M."/>
            <person name="Goldberg J."/>
            <person name="Griggs A."/>
            <person name="Gujja S."/>
            <person name="Heiman D."/>
            <person name="Howarth C."/>
            <person name="Larson L."/>
            <person name="Lui A."/>
            <person name="MacDonald P.J.P."/>
            <person name="Mehta T."/>
            <person name="Montmayeur A."/>
            <person name="Murphy C."/>
            <person name="Neiman D."/>
            <person name="Pearson M."/>
            <person name="Priest M."/>
            <person name="Roberts A."/>
            <person name="Saif S."/>
            <person name="Shea T."/>
            <person name="Shenoy N."/>
            <person name="Sisk P."/>
            <person name="Stolte C."/>
            <person name="Sykes S."/>
            <person name="Yandava C."/>
            <person name="Wortman J."/>
            <person name="Nusbaum C."/>
            <person name="Birren B."/>
        </authorList>
    </citation>
    <scope>NUCLEOTIDE SEQUENCE</scope>
    <source>
        <strain evidence="3">ATCC 64411</strain>
    </source>
</reference>
<keyword evidence="5" id="KW-1185">Reference proteome</keyword>
<evidence type="ECO:0000313" key="5">
    <source>
        <dbReference type="Proteomes" id="UP000011715"/>
    </source>
</evidence>
<proteinExistence type="predicted"/>
<feature type="compositionally biased region" description="Low complexity" evidence="2">
    <location>
        <begin position="99"/>
        <end position="113"/>
    </location>
</feature>
<evidence type="ECO:0000256" key="1">
    <source>
        <dbReference type="SAM" id="Coils"/>
    </source>
</evidence>
<reference evidence="5" key="2">
    <citation type="submission" date="2010-05" db="EMBL/GenBank/DDBJ databases">
        <title>The genome sequence of Magnaporthe poae strain ATCC 64411.</title>
        <authorList>
            <person name="Ma L.-J."/>
            <person name="Dead R."/>
            <person name="Young S."/>
            <person name="Zeng Q."/>
            <person name="Koehrsen M."/>
            <person name="Alvarado L."/>
            <person name="Berlin A."/>
            <person name="Chapman S.B."/>
            <person name="Chen Z."/>
            <person name="Freedman E."/>
            <person name="Gellesch M."/>
            <person name="Goldberg J."/>
            <person name="Griggs A."/>
            <person name="Gujja S."/>
            <person name="Heilman E.R."/>
            <person name="Heiman D."/>
            <person name="Hepburn T."/>
            <person name="Howarth C."/>
            <person name="Jen D."/>
            <person name="Larson L."/>
            <person name="Mehta T."/>
            <person name="Neiman D."/>
            <person name="Pearson M."/>
            <person name="Roberts A."/>
            <person name="Saif S."/>
            <person name="Shea T."/>
            <person name="Shenoy N."/>
            <person name="Sisk P."/>
            <person name="Stolte C."/>
            <person name="Sykes S."/>
            <person name="Walk T."/>
            <person name="White J."/>
            <person name="Yandava C."/>
            <person name="Haas B."/>
            <person name="Nusbaum C."/>
            <person name="Birren B."/>
        </authorList>
    </citation>
    <scope>NUCLEOTIDE SEQUENCE [LARGE SCALE GENOMIC DNA]</scope>
    <source>
        <strain evidence="5">ATCC 64411 / 73-15</strain>
    </source>
</reference>
<protein>
    <submittedName>
        <fullName evidence="3 4">Uncharacterized protein</fullName>
    </submittedName>
</protein>
<dbReference type="EMBL" id="GL876970">
    <property type="protein sequence ID" value="KLU87258.1"/>
    <property type="molecule type" value="Genomic_DNA"/>
</dbReference>
<dbReference type="EMBL" id="ADBL01001503">
    <property type="status" value="NOT_ANNOTATED_CDS"/>
    <property type="molecule type" value="Genomic_DNA"/>
</dbReference>